<dbReference type="EMBL" id="CAKOGP040002202">
    <property type="protein sequence ID" value="CAJ1965313.1"/>
    <property type="molecule type" value="Genomic_DNA"/>
</dbReference>
<organism evidence="4 5">
    <name type="scientific">Cylindrotheca closterium</name>
    <dbReference type="NCBI Taxonomy" id="2856"/>
    <lineage>
        <taxon>Eukaryota</taxon>
        <taxon>Sar</taxon>
        <taxon>Stramenopiles</taxon>
        <taxon>Ochrophyta</taxon>
        <taxon>Bacillariophyta</taxon>
        <taxon>Bacillariophyceae</taxon>
        <taxon>Bacillariophycidae</taxon>
        <taxon>Bacillariales</taxon>
        <taxon>Bacillariaceae</taxon>
        <taxon>Cylindrotheca</taxon>
    </lineage>
</organism>
<feature type="transmembrane region" description="Helical" evidence="2">
    <location>
        <begin position="425"/>
        <end position="444"/>
    </location>
</feature>
<keyword evidence="3" id="KW-0732">Signal</keyword>
<dbReference type="AlphaFoldDB" id="A0AAD2G735"/>
<gene>
    <name evidence="4" type="ORF">CYCCA115_LOCUS21054</name>
</gene>
<reference evidence="4" key="1">
    <citation type="submission" date="2023-08" db="EMBL/GenBank/DDBJ databases">
        <authorList>
            <person name="Audoor S."/>
            <person name="Bilcke G."/>
        </authorList>
    </citation>
    <scope>NUCLEOTIDE SEQUENCE</scope>
</reference>
<keyword evidence="2" id="KW-1133">Transmembrane helix</keyword>
<feature type="compositionally biased region" description="Acidic residues" evidence="1">
    <location>
        <begin position="123"/>
        <end position="141"/>
    </location>
</feature>
<keyword evidence="5" id="KW-1185">Reference proteome</keyword>
<feature type="chain" id="PRO_5042135218" description="DUF4203 domain-containing protein" evidence="3">
    <location>
        <begin position="26"/>
        <end position="496"/>
    </location>
</feature>
<feature type="region of interest" description="Disordered" evidence="1">
    <location>
        <begin position="55"/>
        <end position="186"/>
    </location>
</feature>
<evidence type="ECO:0000313" key="5">
    <source>
        <dbReference type="Proteomes" id="UP001295423"/>
    </source>
</evidence>
<evidence type="ECO:0000256" key="1">
    <source>
        <dbReference type="SAM" id="MobiDB-lite"/>
    </source>
</evidence>
<name>A0AAD2G735_9STRA</name>
<protein>
    <recommendedName>
        <fullName evidence="6">DUF4203 domain-containing protein</fullName>
    </recommendedName>
</protein>
<feature type="transmembrane region" description="Helical" evidence="2">
    <location>
        <begin position="268"/>
        <end position="291"/>
    </location>
</feature>
<feature type="compositionally biased region" description="Basic and acidic residues" evidence="1">
    <location>
        <begin position="160"/>
        <end position="174"/>
    </location>
</feature>
<sequence>MRNNSNTLCCLLFLLLLQLAVRSGAHEVQQSLLTNEKELAGDVELAATHFRRRLEEEGGATNEGEGGSNGDGGAAKADESENKDSEDEDSSSSDEDEPAAAKDEDDKEGSEKAEESAAKDEDGKDEESSSSDEAADGDAKEDEPAAAPELDDASKQYFETTKDTVLKDEKKSSSDEDEEVGSYSVLDPPPSFYDLKEYSIETITMTSCQKIDFAFAYLTSLEFDGSVLKNAKTKQDDSNFWSDIYIIEMIVLPTSLILAFFGSSLLMLASMLTAAGFGTFLIFHFVSGAFGGLDCKVKLGLSVVSATISAFLAMKFVRFGLFTLGAFSSGLSVYLFFDAFPAFDPGQNFFDVQGFVSDASYISSVVKNSDISQAAWAIIVVLALFTGICIRVYEHSSVELLTALLGGSGAGYAIHAHILVHGGSLPRSLVFVVAGLIGIFGWRFQRRQRVVSPQPTAKGKSLPQYNTNTPSNGATWNSLQKSIDNTIDPQAQGKDN</sequence>
<feature type="region of interest" description="Disordered" evidence="1">
    <location>
        <begin position="453"/>
        <end position="479"/>
    </location>
</feature>
<feature type="transmembrane region" description="Helical" evidence="2">
    <location>
        <begin position="374"/>
        <end position="393"/>
    </location>
</feature>
<proteinExistence type="predicted"/>
<accession>A0AAD2G735</accession>
<feature type="transmembrane region" description="Helical" evidence="2">
    <location>
        <begin position="297"/>
        <end position="314"/>
    </location>
</feature>
<feature type="compositionally biased region" description="Gly residues" evidence="1">
    <location>
        <begin position="64"/>
        <end position="73"/>
    </location>
</feature>
<dbReference type="Proteomes" id="UP001295423">
    <property type="component" value="Unassembled WGS sequence"/>
</dbReference>
<keyword evidence="2" id="KW-0812">Transmembrane</keyword>
<evidence type="ECO:0000256" key="2">
    <source>
        <dbReference type="SAM" id="Phobius"/>
    </source>
</evidence>
<evidence type="ECO:0008006" key="6">
    <source>
        <dbReference type="Google" id="ProtNLM"/>
    </source>
</evidence>
<feature type="compositionally biased region" description="Acidic residues" evidence="1">
    <location>
        <begin position="84"/>
        <end position="98"/>
    </location>
</feature>
<keyword evidence="2" id="KW-0472">Membrane</keyword>
<comment type="caution">
    <text evidence="4">The sequence shown here is derived from an EMBL/GenBank/DDBJ whole genome shotgun (WGS) entry which is preliminary data.</text>
</comment>
<feature type="transmembrane region" description="Helical" evidence="2">
    <location>
        <begin position="240"/>
        <end position="261"/>
    </location>
</feature>
<evidence type="ECO:0000313" key="4">
    <source>
        <dbReference type="EMBL" id="CAJ1965313.1"/>
    </source>
</evidence>
<feature type="compositionally biased region" description="Basic and acidic residues" evidence="1">
    <location>
        <begin position="99"/>
        <end position="122"/>
    </location>
</feature>
<feature type="signal peptide" evidence="3">
    <location>
        <begin position="1"/>
        <end position="25"/>
    </location>
</feature>
<feature type="compositionally biased region" description="Polar residues" evidence="1">
    <location>
        <begin position="463"/>
        <end position="479"/>
    </location>
</feature>
<feature type="transmembrane region" description="Helical" evidence="2">
    <location>
        <begin position="400"/>
        <end position="419"/>
    </location>
</feature>
<evidence type="ECO:0000256" key="3">
    <source>
        <dbReference type="SAM" id="SignalP"/>
    </source>
</evidence>